<comment type="caution">
    <text evidence="2">The sequence shown here is derived from an EMBL/GenBank/DDBJ whole genome shotgun (WGS) entry which is preliminary data.</text>
</comment>
<name>A0AA35UZY6_9PROT</name>
<gene>
    <name evidence="2" type="ORF">LMG32879_000979</name>
</gene>
<accession>A0AA35UZY6</accession>
<dbReference type="AlphaFoldDB" id="A0AA35UZY6"/>
<dbReference type="Proteomes" id="UP001176960">
    <property type="component" value="Unassembled WGS sequence"/>
</dbReference>
<sequence length="105" mass="10738">MSLSAHASLLSPRSHGSATGGVTTQPLHSPRIISGTRDFTSELNATTAQSQPTSSTSQTISSNGQGSLLNALYSALSASHAHNETNSAASAVTYMQTGIKTADTF</sequence>
<evidence type="ECO:0000256" key="1">
    <source>
        <dbReference type="SAM" id="MobiDB-lite"/>
    </source>
</evidence>
<keyword evidence="3" id="KW-1185">Reference proteome</keyword>
<evidence type="ECO:0000313" key="3">
    <source>
        <dbReference type="Proteomes" id="UP001176960"/>
    </source>
</evidence>
<protein>
    <submittedName>
        <fullName evidence="2">Uncharacterized protein</fullName>
    </submittedName>
</protein>
<feature type="region of interest" description="Disordered" evidence="1">
    <location>
        <begin position="1"/>
        <end position="62"/>
    </location>
</feature>
<reference evidence="2" key="1">
    <citation type="submission" date="2023-03" db="EMBL/GenBank/DDBJ databases">
        <authorList>
            <person name="Cleenwerck I."/>
        </authorList>
    </citation>
    <scope>NUCLEOTIDE SEQUENCE</scope>
    <source>
        <strain evidence="2">LMG 32879</strain>
    </source>
</reference>
<dbReference type="EMBL" id="CATKSH010000004">
    <property type="protein sequence ID" value="CAI9120150.1"/>
    <property type="molecule type" value="Genomic_DNA"/>
</dbReference>
<feature type="compositionally biased region" description="Polar residues" evidence="1">
    <location>
        <begin position="14"/>
        <end position="27"/>
    </location>
</feature>
<proteinExistence type="predicted"/>
<evidence type="ECO:0000313" key="2">
    <source>
        <dbReference type="EMBL" id="CAI9120150.1"/>
    </source>
</evidence>
<organism evidence="2 3">
    <name type="scientific">Brytella acorum</name>
    <dbReference type="NCBI Taxonomy" id="2959299"/>
    <lineage>
        <taxon>Bacteria</taxon>
        <taxon>Pseudomonadati</taxon>
        <taxon>Pseudomonadota</taxon>
        <taxon>Alphaproteobacteria</taxon>
        <taxon>Acetobacterales</taxon>
        <taxon>Acetobacteraceae</taxon>
        <taxon>Brytella</taxon>
    </lineage>
</organism>
<dbReference type="RefSeq" id="WP_289841941.1">
    <property type="nucleotide sequence ID" value="NZ_CATKSH010000004.1"/>
</dbReference>
<feature type="compositionally biased region" description="Low complexity" evidence="1">
    <location>
        <begin position="44"/>
        <end position="62"/>
    </location>
</feature>